<evidence type="ECO:0000313" key="2">
    <source>
        <dbReference type="Proteomes" id="UP000014601"/>
    </source>
</evidence>
<dbReference type="HOGENOM" id="CLU_3184124_0_0_11"/>
<name>S4H663_9BIFI</name>
<accession>S4H663</accession>
<organism evidence="1 2">
    <name type="scientific">Gardnerella pickettii JCP7719</name>
    <dbReference type="NCBI Taxonomy" id="1261061"/>
    <lineage>
        <taxon>Bacteria</taxon>
        <taxon>Bacillati</taxon>
        <taxon>Actinomycetota</taxon>
        <taxon>Actinomycetes</taxon>
        <taxon>Bifidobacteriales</taxon>
        <taxon>Bifidobacteriaceae</taxon>
        <taxon>Gardnerella</taxon>
        <taxon>Gardnerella pickettii</taxon>
    </lineage>
</organism>
<comment type="caution">
    <text evidence="1">The sequence shown here is derived from an EMBL/GenBank/DDBJ whole genome shotgun (WGS) entry which is preliminary data.</text>
</comment>
<protein>
    <submittedName>
        <fullName evidence="1">Uncharacterized protein</fullName>
    </submittedName>
</protein>
<sequence>MSIIIKAFINYIVKVFILKAFINKGVVHVADSRKFVAKTKDVSLTVRRAESF</sequence>
<proteinExistence type="predicted"/>
<dbReference type="Proteomes" id="UP000014601">
    <property type="component" value="Unassembled WGS sequence"/>
</dbReference>
<gene>
    <name evidence="1" type="ORF">HMPREF1576_00274</name>
</gene>
<evidence type="ECO:0000313" key="1">
    <source>
        <dbReference type="EMBL" id="EPI51618.1"/>
    </source>
</evidence>
<dbReference type="AlphaFoldDB" id="S4H663"/>
<reference evidence="1 2" key="1">
    <citation type="submission" date="2013-06" db="EMBL/GenBank/DDBJ databases">
        <authorList>
            <person name="Weinstock G."/>
            <person name="Sodergren E."/>
            <person name="Lobos E.A."/>
            <person name="Fulton L."/>
            <person name="Fulton R."/>
            <person name="Courtney L."/>
            <person name="Fronick C."/>
            <person name="O'Laughlin M."/>
            <person name="Godfrey J."/>
            <person name="Wilson R.M."/>
            <person name="Miner T."/>
            <person name="Farmer C."/>
            <person name="Delehaunty K."/>
            <person name="Cordes M."/>
            <person name="Minx P."/>
            <person name="Tomlinson C."/>
            <person name="Chen J."/>
            <person name="Wollam A."/>
            <person name="Pepin K.H."/>
            <person name="Bhonagiri V."/>
            <person name="Zhang X."/>
            <person name="Warren W."/>
            <person name="Mitreva M."/>
            <person name="Mardis E.R."/>
            <person name="Wilson R.K."/>
        </authorList>
    </citation>
    <scope>NUCLEOTIDE SEQUENCE [LARGE SCALE GENOMIC DNA]</scope>
    <source>
        <strain evidence="1 2">JCP7719</strain>
    </source>
</reference>
<dbReference type="EMBL" id="ATJO01000015">
    <property type="protein sequence ID" value="EPI51618.1"/>
    <property type="molecule type" value="Genomic_DNA"/>
</dbReference>